<proteinExistence type="predicted"/>
<accession>A0A975L636</accession>
<dbReference type="EMBL" id="CP074402">
    <property type="protein sequence ID" value="QVJ00149.1"/>
    <property type="molecule type" value="Genomic_DNA"/>
</dbReference>
<dbReference type="AlphaFoldDB" id="A0A975L636"/>
<keyword evidence="2" id="KW-1185">Reference proteome</keyword>
<dbReference type="RefSeq" id="WP_431872639.1">
    <property type="nucleotide sequence ID" value="NZ_CBDRIY010000041.1"/>
</dbReference>
<evidence type="ECO:0000313" key="2">
    <source>
        <dbReference type="Proteomes" id="UP000682416"/>
    </source>
</evidence>
<dbReference type="SUPFAM" id="SSF54593">
    <property type="entry name" value="Glyoxalase/Bleomycin resistance protein/Dihydroxybiphenyl dioxygenase"/>
    <property type="match status" value="1"/>
</dbReference>
<protein>
    <submittedName>
        <fullName evidence="1">Uncharacterized protein</fullName>
    </submittedName>
</protein>
<dbReference type="Proteomes" id="UP000682416">
    <property type="component" value="Chromosome"/>
</dbReference>
<organism evidence="1 2">
    <name type="scientific">Nocardiopsis eucommiae</name>
    <dbReference type="NCBI Taxonomy" id="2831970"/>
    <lineage>
        <taxon>Bacteria</taxon>
        <taxon>Bacillati</taxon>
        <taxon>Actinomycetota</taxon>
        <taxon>Actinomycetes</taxon>
        <taxon>Streptosporangiales</taxon>
        <taxon>Nocardiopsidaceae</taxon>
        <taxon>Nocardiopsis</taxon>
    </lineage>
</organism>
<dbReference type="InterPro" id="IPR029068">
    <property type="entry name" value="Glyas_Bleomycin-R_OHBP_Dase"/>
</dbReference>
<reference evidence="1" key="1">
    <citation type="submission" date="2021-05" db="EMBL/GenBank/DDBJ databases">
        <authorList>
            <person name="Kaiqin L."/>
            <person name="Jian G."/>
        </authorList>
    </citation>
    <scope>NUCLEOTIDE SEQUENCE</scope>
    <source>
        <strain evidence="1">HDS5</strain>
    </source>
</reference>
<name>A0A975L636_9ACTN</name>
<gene>
    <name evidence="1" type="ORF">KGD82_14925</name>
</gene>
<dbReference type="Gene3D" id="3.10.180.10">
    <property type="entry name" value="2,3-Dihydroxybiphenyl 1,2-Dioxygenase, domain 1"/>
    <property type="match status" value="1"/>
</dbReference>
<sequence>MPEPLFATHACLDAIVLYTSRAEECRDFYNALGLAFGEEPGPDGPRRYSSRLPLGPVLEIHPAPDVHRAGDLRLSLALDVTETDPPLSRGEHLLTDPDGRRVDVTVL</sequence>
<dbReference type="KEGG" id="nec:KGD82_14925"/>
<evidence type="ECO:0000313" key="1">
    <source>
        <dbReference type="EMBL" id="QVJ00149.1"/>
    </source>
</evidence>